<dbReference type="SUPFAM" id="SSF109998">
    <property type="entry name" value="Triger factor/SurA peptide-binding domain-like"/>
    <property type="match status" value="1"/>
</dbReference>
<organism evidence="4 5">
    <name type="scientific">candidate division WOR-1 bacterium RIFOXYC2_FULL_41_25</name>
    <dbReference type="NCBI Taxonomy" id="1802586"/>
    <lineage>
        <taxon>Bacteria</taxon>
        <taxon>Bacillati</taxon>
        <taxon>Saganbacteria</taxon>
    </lineage>
</organism>
<dbReference type="Gene3D" id="1.10.4030.10">
    <property type="entry name" value="Porin chaperone SurA, peptide-binding domain"/>
    <property type="match status" value="1"/>
</dbReference>
<dbReference type="PANTHER" id="PTHR47245">
    <property type="entry name" value="PEPTIDYLPROLYL ISOMERASE"/>
    <property type="match status" value="1"/>
</dbReference>
<dbReference type="Proteomes" id="UP000177309">
    <property type="component" value="Unassembled WGS sequence"/>
</dbReference>
<dbReference type="Pfam" id="PF13181">
    <property type="entry name" value="TPR_8"/>
    <property type="match status" value="1"/>
</dbReference>
<accession>A0A1F4TQ94</accession>
<dbReference type="Gene3D" id="3.10.50.40">
    <property type="match status" value="1"/>
</dbReference>
<evidence type="ECO:0000313" key="4">
    <source>
        <dbReference type="EMBL" id="OGC34848.1"/>
    </source>
</evidence>
<dbReference type="SMART" id="SM00028">
    <property type="entry name" value="TPR"/>
    <property type="match status" value="2"/>
</dbReference>
<protein>
    <recommendedName>
        <fullName evidence="3">PpiC domain-containing protein</fullName>
    </recommendedName>
</protein>
<dbReference type="Pfam" id="PF13432">
    <property type="entry name" value="TPR_16"/>
    <property type="match status" value="1"/>
</dbReference>
<dbReference type="Pfam" id="PF13616">
    <property type="entry name" value="Rotamase_3"/>
    <property type="match status" value="1"/>
</dbReference>
<evidence type="ECO:0000256" key="1">
    <source>
        <dbReference type="PROSITE-ProRule" id="PRU00278"/>
    </source>
</evidence>
<dbReference type="InterPro" id="IPR023058">
    <property type="entry name" value="PPIase_PpiC_CS"/>
</dbReference>
<proteinExistence type="predicted"/>
<dbReference type="InterPro" id="IPR027304">
    <property type="entry name" value="Trigger_fact/SurA_dom_sf"/>
</dbReference>
<comment type="caution">
    <text evidence="4">The sequence shown here is derived from an EMBL/GenBank/DDBJ whole genome shotgun (WGS) entry which is preliminary data.</text>
</comment>
<keyword evidence="1" id="KW-0697">Rotamase</keyword>
<dbReference type="InterPro" id="IPR019734">
    <property type="entry name" value="TPR_rpt"/>
</dbReference>
<dbReference type="InterPro" id="IPR011990">
    <property type="entry name" value="TPR-like_helical_dom_sf"/>
</dbReference>
<feature type="domain" description="PpiC" evidence="3">
    <location>
        <begin position="170"/>
        <end position="260"/>
    </location>
</feature>
<name>A0A1F4TQ94_UNCSA</name>
<dbReference type="InterPro" id="IPR050245">
    <property type="entry name" value="PrsA_foldase"/>
</dbReference>
<dbReference type="AlphaFoldDB" id="A0A1F4TQ94"/>
<dbReference type="Gene3D" id="1.25.40.10">
    <property type="entry name" value="Tetratricopeptide repeat domain"/>
    <property type="match status" value="1"/>
</dbReference>
<dbReference type="InterPro" id="IPR046357">
    <property type="entry name" value="PPIase_dom_sf"/>
</dbReference>
<evidence type="ECO:0000313" key="5">
    <source>
        <dbReference type="Proteomes" id="UP000177309"/>
    </source>
</evidence>
<keyword evidence="1" id="KW-0413">Isomerase</keyword>
<evidence type="ECO:0000256" key="2">
    <source>
        <dbReference type="PROSITE-ProRule" id="PRU00339"/>
    </source>
</evidence>
<dbReference type="GO" id="GO:0003755">
    <property type="term" value="F:peptidyl-prolyl cis-trans isomerase activity"/>
    <property type="evidence" value="ECO:0007669"/>
    <property type="project" value="UniProtKB-KW"/>
</dbReference>
<dbReference type="PANTHER" id="PTHR47245:SF2">
    <property type="entry name" value="PEPTIDYL-PROLYL CIS-TRANS ISOMERASE HP_0175-RELATED"/>
    <property type="match status" value="1"/>
</dbReference>
<sequence>MLTFLRKKMKGVLIVVAFVFVASIFLGATMGRGTGGQKPSDALAKVNGQKLDPLRYREILNRLIGRFGQDKLTISDIPFIQSLALEQAVDFNLMLKEAKKKVRISGREVDMAIDSIITQQKLKSRADLELALKRTGLTMSQFKNMIKEEMLVQKMANKIRSNVVVGPNDLREIRASHILVSTEAGAKELLAKITAGEDFSALAKKYSQDTGSAANGGDLGYFATGSMVEPFEKAAFNTKVGEISGIVKSPFGYHLIKVGDSRLRTFKGEEQDIEQAALKQKQASAFTKWSSELRNKAKIEIVQPELKAHSLRFKGRFFEAAQEYKKALVQNPVSPYLHVFLGDTFAAIGKKDLAVTEYEAAISLQGGNPELYMLLAQFYEKDGDNKKAIKQYTRVSLLAGDNKALHERLRDKFKELKATAEYQTELKEIKRIEKKEAFEAELKGEEGESNTVAQ</sequence>
<dbReference type="PROSITE" id="PS01096">
    <property type="entry name" value="PPIC_PPIASE_1"/>
    <property type="match status" value="1"/>
</dbReference>
<reference evidence="4 5" key="1">
    <citation type="journal article" date="2016" name="Nat. Commun.">
        <title>Thousands of microbial genomes shed light on interconnected biogeochemical processes in an aquifer system.</title>
        <authorList>
            <person name="Anantharaman K."/>
            <person name="Brown C.T."/>
            <person name="Hug L.A."/>
            <person name="Sharon I."/>
            <person name="Castelle C.J."/>
            <person name="Probst A.J."/>
            <person name="Thomas B.C."/>
            <person name="Singh A."/>
            <person name="Wilkins M.J."/>
            <person name="Karaoz U."/>
            <person name="Brodie E.L."/>
            <person name="Williams K.H."/>
            <person name="Hubbard S.S."/>
            <person name="Banfield J.F."/>
        </authorList>
    </citation>
    <scope>NUCLEOTIDE SEQUENCE [LARGE SCALE GENOMIC DNA]</scope>
</reference>
<dbReference type="InterPro" id="IPR000297">
    <property type="entry name" value="PPIase_PpiC"/>
</dbReference>
<dbReference type="EMBL" id="MEUI01000012">
    <property type="protein sequence ID" value="OGC34848.1"/>
    <property type="molecule type" value="Genomic_DNA"/>
</dbReference>
<keyword evidence="2" id="KW-0802">TPR repeat</keyword>
<evidence type="ECO:0000259" key="3">
    <source>
        <dbReference type="PROSITE" id="PS50198"/>
    </source>
</evidence>
<dbReference type="Pfam" id="PF13624">
    <property type="entry name" value="SurA_N_3"/>
    <property type="match status" value="1"/>
</dbReference>
<dbReference type="SUPFAM" id="SSF54534">
    <property type="entry name" value="FKBP-like"/>
    <property type="match status" value="1"/>
</dbReference>
<dbReference type="PROSITE" id="PS50198">
    <property type="entry name" value="PPIC_PPIASE_2"/>
    <property type="match status" value="1"/>
</dbReference>
<dbReference type="SUPFAM" id="SSF48452">
    <property type="entry name" value="TPR-like"/>
    <property type="match status" value="1"/>
</dbReference>
<feature type="repeat" description="TPR" evidence="2">
    <location>
        <begin position="369"/>
        <end position="402"/>
    </location>
</feature>
<dbReference type="PROSITE" id="PS50005">
    <property type="entry name" value="TPR"/>
    <property type="match status" value="1"/>
</dbReference>
<gene>
    <name evidence="4" type="ORF">A2462_05545</name>
</gene>